<feature type="domain" description="Sulfatase N-terminal" evidence="2">
    <location>
        <begin position="2"/>
        <end position="331"/>
    </location>
</feature>
<comment type="caution">
    <text evidence="3">The sequence shown here is derived from an EMBL/GenBank/DDBJ whole genome shotgun (WGS) entry which is preliminary data.</text>
</comment>
<dbReference type="RefSeq" id="WP_274325891.1">
    <property type="nucleotide sequence ID" value="NZ_CP118158.1"/>
</dbReference>
<proteinExistence type="predicted"/>
<accession>A0ABD5XYW9</accession>
<dbReference type="InterPro" id="IPR017850">
    <property type="entry name" value="Alkaline_phosphatase_core_sf"/>
</dbReference>
<dbReference type="Proteomes" id="UP001596432">
    <property type="component" value="Unassembled WGS sequence"/>
</dbReference>
<feature type="modified residue" description="3-oxoalanine (Ser)" evidence="1">
    <location>
        <position position="50"/>
    </location>
</feature>
<dbReference type="EMBL" id="JBHTAS010000001">
    <property type="protein sequence ID" value="MFC7140333.1"/>
    <property type="molecule type" value="Genomic_DNA"/>
</dbReference>
<dbReference type="PANTHER" id="PTHR43751:SF3">
    <property type="entry name" value="SULFATASE N-TERMINAL DOMAIN-CONTAINING PROTEIN"/>
    <property type="match status" value="1"/>
</dbReference>
<evidence type="ECO:0000259" key="2">
    <source>
        <dbReference type="Pfam" id="PF00884"/>
    </source>
</evidence>
<comment type="PTM">
    <text evidence="1">The conversion to 3-oxoalanine (also known as C-formylglycine, FGly), of a serine or cysteine residue in prokaryotes and of a cysteine residue in eukaryotes, is critical for catalytic activity.</text>
</comment>
<sequence>MDVVWIVLDSLSFSATPFAEDGPDTMPRLATLADEQGVIFENAYTPGPSSPSAHGSFFTGQYPSETGMHEAYPYLGNDVPTIAEVLSETHRSLLISANPYISNGLQRGFDELNDLLREQYMLFESGNDPREFEFKGSGIEKIEDYLEFVFTGNTPLRSLINGLVFKRQDPGSTSNLPERVPDDSIRFQYAETMNNRIQSFRASDDSPAFVVANYMDIHPPLDISDEAIEQFFPNRSHTDLPVGKTGQEVYELIQTEENYDGTDMYDLLKAAIWDTDRRVGPLVSELISDGAFVVVTADHGIWFRRDRELDEERLHVPLLLFPPNRPSTTVEWTVNLRSLPTTTVSVLEQASFEFDAAVTESFGGNSLLDIDSHQLSFTDFIHNANKPGQPVNPEGAGYDDIRFDIAAVQGEARGDWIDHSFRGIRGSAEDLEVLRSAIDEHRQQANLEIRQEQIEYDDSVQERLEAFGYL</sequence>
<dbReference type="AlphaFoldDB" id="A0ABD5XYW9"/>
<evidence type="ECO:0000313" key="4">
    <source>
        <dbReference type="Proteomes" id="UP001596432"/>
    </source>
</evidence>
<reference evidence="3 4" key="1">
    <citation type="journal article" date="2019" name="Int. J. Syst. Evol. Microbiol.">
        <title>The Global Catalogue of Microorganisms (GCM) 10K type strain sequencing project: providing services to taxonomists for standard genome sequencing and annotation.</title>
        <authorList>
            <consortium name="The Broad Institute Genomics Platform"/>
            <consortium name="The Broad Institute Genome Sequencing Center for Infectious Disease"/>
            <person name="Wu L."/>
            <person name="Ma J."/>
        </authorList>
    </citation>
    <scope>NUCLEOTIDE SEQUENCE [LARGE SCALE GENOMIC DNA]</scope>
    <source>
        <strain evidence="3 4">XZYJT29</strain>
    </source>
</reference>
<dbReference type="InterPro" id="IPR000917">
    <property type="entry name" value="Sulfatase_N"/>
</dbReference>
<evidence type="ECO:0000256" key="1">
    <source>
        <dbReference type="PIRSR" id="PIRSR600917-52"/>
    </source>
</evidence>
<dbReference type="InterPro" id="IPR052701">
    <property type="entry name" value="GAG_Ulvan_Degrading_Sulfatases"/>
</dbReference>
<dbReference type="SUPFAM" id="SSF53649">
    <property type="entry name" value="Alkaline phosphatase-like"/>
    <property type="match status" value="1"/>
</dbReference>
<name>A0ABD5XYW9_9EURY</name>
<evidence type="ECO:0000313" key="3">
    <source>
        <dbReference type="EMBL" id="MFC7140333.1"/>
    </source>
</evidence>
<dbReference type="GeneID" id="78820621"/>
<dbReference type="PANTHER" id="PTHR43751">
    <property type="entry name" value="SULFATASE"/>
    <property type="match status" value="1"/>
</dbReference>
<dbReference type="Gene3D" id="3.40.720.10">
    <property type="entry name" value="Alkaline Phosphatase, subunit A"/>
    <property type="match status" value="1"/>
</dbReference>
<protein>
    <submittedName>
        <fullName evidence="3">Sulfatase-like hydrolase/transferase</fullName>
    </submittedName>
</protein>
<organism evidence="3 4">
    <name type="scientific">Halosimplex aquaticum</name>
    <dbReference type="NCBI Taxonomy" id="3026162"/>
    <lineage>
        <taxon>Archaea</taxon>
        <taxon>Methanobacteriati</taxon>
        <taxon>Methanobacteriota</taxon>
        <taxon>Stenosarchaea group</taxon>
        <taxon>Halobacteria</taxon>
        <taxon>Halobacteriales</taxon>
        <taxon>Haloarculaceae</taxon>
        <taxon>Halosimplex</taxon>
    </lineage>
</organism>
<keyword evidence="4" id="KW-1185">Reference proteome</keyword>
<dbReference type="Pfam" id="PF00884">
    <property type="entry name" value="Sulfatase"/>
    <property type="match status" value="1"/>
</dbReference>
<gene>
    <name evidence="3" type="ORF">ACFQMA_10905</name>
</gene>